<keyword evidence="2" id="KW-0378">Hydrolase</keyword>
<keyword evidence="4" id="KW-0067">ATP-binding</keyword>
<reference evidence="6" key="1">
    <citation type="journal article" date="2020" name="Vet Med Sci 0">
        <title>A novel poxvirus isolated from an Egyptian fruit bat in Israel.</title>
        <authorList>
            <person name="David D."/>
            <person name="Davidson I."/>
            <person name="Berkowitz A."/>
            <person name="Karniely S."/>
            <person name="Edery N."/>
            <person name="Bumbarov V."/>
            <person name="Laskar O."/>
            <person name="Elazari-Volcani R."/>
        </authorList>
    </citation>
    <scope>NUCLEOTIDE SEQUENCE</scope>
    <source>
        <strain evidence="6">1000-15</strain>
    </source>
</reference>
<sequence>MATCVINDIIFALKQINVPSLRRQEEDPKFVEAFTCDELEEYIKRHPDCTLFETLRNEEECSIVRLFLDIDLDYPTEETMFINLLKDLITTYTKFITTFVEKNCKETSPDKVRKHMLSNFSVTVSTNPSKTSSHIIFPNVYTTIETLIFMKRSLLELIKTSKNPLIKSIDPAIYRKGTTLRILGTRKSKDSIHVHVKKDPKIKFSDHLFTFINMNEKTCYFTVNTSVDEESQQSMWCPNFISFDDTIRLLKKIIVNDIVNINDITEDTFISTPLIIDYASPCALCKKKYHKHPHQLGLRNDALRIFKSGNPYSCKVKTISLEGNKLFTIAQYIYNSDVIKLTDRGDYIVWINNAWRFSDESLITKLVLSMRNSIPSEYSIDLLCPRKRKIIENNLRDMLVDAVETDFYYDKIPFTNGVLDLNSDILFTGNEAKQFMCTASTGYDLKEENKKPSIIKDALSMLYSIIDDIQPKTAENAKNRELYERVLSSSLCGTTKQCLVFFYGDTATGKTTTKKLLKSVLGNLFIETGQSILTEPMDKGPNPFVASMHLKRVVFCSELPDFACNGAKKIRSDNIKKLTETCIVGRLCFSNKINNRNHATIIIDTNYRPVFDRVDNALMRRIALVKFRTHFSTLAGQAAAKNNSAYDKVKLLDESLETKIQQNYFRYAFLQILCEWYKTYHSPIMRLDANPDEIPDFTFQLKVNSLIVASSPMHLSKVDHFAKLGYSVLDGEIGLIVSVFSQRLSNFFNLKTHGHDIESFINRNKKFNSLGEEYISFIFIEDIPHK</sequence>
<dbReference type="SUPFAM" id="SSF52540">
    <property type="entry name" value="P-loop containing nucleoside triphosphate hydrolases"/>
    <property type="match status" value="1"/>
</dbReference>
<evidence type="ECO:0000256" key="1">
    <source>
        <dbReference type="ARBA" id="ARBA00022741"/>
    </source>
</evidence>
<keyword evidence="3" id="KW-0347">Helicase</keyword>
<dbReference type="PANTHER" id="PTHR35372:SF2">
    <property type="entry name" value="SF3 HELICASE DOMAIN-CONTAINING PROTEIN"/>
    <property type="match status" value="1"/>
</dbReference>
<proteinExistence type="predicted"/>
<dbReference type="GO" id="GO:0016787">
    <property type="term" value="F:hydrolase activity"/>
    <property type="evidence" value="ECO:0007669"/>
    <property type="project" value="UniProtKB-KW"/>
</dbReference>
<dbReference type="Gene3D" id="3.40.50.300">
    <property type="entry name" value="P-loop containing nucleotide triphosphate hydrolases"/>
    <property type="match status" value="1"/>
</dbReference>
<dbReference type="InterPro" id="IPR004968">
    <property type="entry name" value="DNA_primase/NTPase_C"/>
</dbReference>
<name>A0A6G8HIZ0_9POXV</name>
<organism evidence="6">
    <name type="scientific">Poxviridae sp</name>
    <dbReference type="NCBI Taxonomy" id="2717630"/>
    <lineage>
        <taxon>Viruses</taxon>
        <taxon>Varidnaviria</taxon>
        <taxon>Bamfordvirae</taxon>
        <taxon>Nucleocytoviricota</taxon>
        <taxon>Pokkesviricetes</taxon>
        <taxon>Chitovirales</taxon>
        <taxon>Poxviridae</taxon>
    </lineage>
</organism>
<dbReference type="InterPro" id="IPR014818">
    <property type="entry name" value="Phage/plasmid_primase_P4_C"/>
</dbReference>
<dbReference type="Pfam" id="PF03288">
    <property type="entry name" value="Pox_D5"/>
    <property type="match status" value="1"/>
</dbReference>
<accession>A0A6G8HIZ0</accession>
<protein>
    <submittedName>
        <fullName evidence="6">NTPase</fullName>
    </submittedName>
</protein>
<dbReference type="InterPro" id="IPR051620">
    <property type="entry name" value="ORF904-like_C"/>
</dbReference>
<dbReference type="GO" id="GO:0004386">
    <property type="term" value="F:helicase activity"/>
    <property type="evidence" value="ECO:0007669"/>
    <property type="project" value="UniProtKB-KW"/>
</dbReference>
<evidence type="ECO:0000256" key="4">
    <source>
        <dbReference type="ARBA" id="ARBA00022840"/>
    </source>
</evidence>
<evidence type="ECO:0000259" key="5">
    <source>
        <dbReference type="PROSITE" id="PS51206"/>
    </source>
</evidence>
<keyword evidence="1" id="KW-0547">Nucleotide-binding</keyword>
<dbReference type="PROSITE" id="PS51206">
    <property type="entry name" value="SF3_HELICASE_1"/>
    <property type="match status" value="1"/>
</dbReference>
<dbReference type="Pfam" id="PF23162">
    <property type="entry name" value="AEP_C962R"/>
    <property type="match status" value="1"/>
</dbReference>
<dbReference type="PANTHER" id="PTHR35372">
    <property type="entry name" value="ATP BINDING PROTEIN-RELATED"/>
    <property type="match status" value="1"/>
</dbReference>
<dbReference type="EMBL" id="MK542644">
    <property type="protein sequence ID" value="QIM40824.1"/>
    <property type="molecule type" value="Genomic_DNA"/>
</dbReference>
<dbReference type="InterPro" id="IPR014015">
    <property type="entry name" value="Helicase_SF3_DNA-vir"/>
</dbReference>
<evidence type="ECO:0000313" key="6">
    <source>
        <dbReference type="EMBL" id="QIM40824.1"/>
    </source>
</evidence>
<evidence type="ECO:0000256" key="3">
    <source>
        <dbReference type="ARBA" id="ARBA00022806"/>
    </source>
</evidence>
<dbReference type="InterPro" id="IPR056443">
    <property type="entry name" value="AEP_C962R"/>
</dbReference>
<dbReference type="GO" id="GO:0005524">
    <property type="term" value="F:ATP binding"/>
    <property type="evidence" value="ECO:0007669"/>
    <property type="project" value="UniProtKB-KW"/>
</dbReference>
<dbReference type="Pfam" id="PF08706">
    <property type="entry name" value="D5_N"/>
    <property type="match status" value="1"/>
</dbReference>
<dbReference type="InterPro" id="IPR027417">
    <property type="entry name" value="P-loop_NTPase"/>
</dbReference>
<feature type="domain" description="SF3 helicase" evidence="5">
    <location>
        <begin position="478"/>
        <end position="640"/>
    </location>
</feature>
<evidence type="ECO:0000256" key="2">
    <source>
        <dbReference type="ARBA" id="ARBA00022801"/>
    </source>
</evidence>